<feature type="chain" id="PRO_5046055962" evidence="11">
    <location>
        <begin position="24"/>
        <end position="343"/>
    </location>
</feature>
<reference evidence="13 14" key="1">
    <citation type="submission" date="2023-10" db="EMBL/GenBank/DDBJ databases">
        <title>Complete genome sequence of Shewanella sp. DAU334.</title>
        <authorList>
            <person name="Lee Y.-S."/>
            <person name="Jeong H.-R."/>
            <person name="Hwang E.-J."/>
            <person name="Choi Y.-L."/>
            <person name="Kim G.-D."/>
        </authorList>
    </citation>
    <scope>NUCLEOTIDE SEQUENCE [LARGE SCALE GENOMIC DNA]</scope>
    <source>
        <strain evidence="13 14">DAU334</strain>
    </source>
</reference>
<evidence type="ECO:0000256" key="11">
    <source>
        <dbReference type="SAM" id="SignalP"/>
    </source>
</evidence>
<keyword evidence="9" id="KW-0472">Membrane</keyword>
<evidence type="ECO:0000256" key="3">
    <source>
        <dbReference type="ARBA" id="ARBA00022448"/>
    </source>
</evidence>
<evidence type="ECO:0000313" key="13">
    <source>
        <dbReference type="EMBL" id="WOT05953.1"/>
    </source>
</evidence>
<dbReference type="EMBL" id="CP136522">
    <property type="protein sequence ID" value="WOT05953.1"/>
    <property type="molecule type" value="Genomic_DNA"/>
</dbReference>
<evidence type="ECO:0000256" key="10">
    <source>
        <dbReference type="ARBA" id="ARBA00023237"/>
    </source>
</evidence>
<comment type="subunit">
    <text evidence="2">Homotrimer.</text>
</comment>
<dbReference type="InterPro" id="IPR033900">
    <property type="entry name" value="Gram_neg_porin_domain"/>
</dbReference>
<dbReference type="SUPFAM" id="SSF56935">
    <property type="entry name" value="Porins"/>
    <property type="match status" value="1"/>
</dbReference>
<feature type="signal peptide" evidence="11">
    <location>
        <begin position="1"/>
        <end position="23"/>
    </location>
</feature>
<evidence type="ECO:0000256" key="6">
    <source>
        <dbReference type="ARBA" id="ARBA00022729"/>
    </source>
</evidence>
<keyword evidence="7" id="KW-0406">Ion transport</keyword>
<keyword evidence="14" id="KW-1185">Reference proteome</keyword>
<dbReference type="Proteomes" id="UP001529491">
    <property type="component" value="Chromosome"/>
</dbReference>
<protein>
    <submittedName>
        <fullName evidence="13">Porin</fullName>
    </submittedName>
</protein>
<evidence type="ECO:0000256" key="4">
    <source>
        <dbReference type="ARBA" id="ARBA00022452"/>
    </source>
</evidence>
<dbReference type="Pfam" id="PF13609">
    <property type="entry name" value="Porin_4"/>
    <property type="match status" value="1"/>
</dbReference>
<dbReference type="PRINTS" id="PR00184">
    <property type="entry name" value="NEISSPPORIN"/>
</dbReference>
<dbReference type="RefSeq" id="WP_310470219.1">
    <property type="nucleotide sequence ID" value="NZ_CP136522.1"/>
</dbReference>
<dbReference type="InterPro" id="IPR001702">
    <property type="entry name" value="Porin_Gram-ve"/>
</dbReference>
<keyword evidence="3" id="KW-0813">Transport</keyword>
<evidence type="ECO:0000259" key="12">
    <source>
        <dbReference type="Pfam" id="PF13609"/>
    </source>
</evidence>
<evidence type="ECO:0000313" key="14">
    <source>
        <dbReference type="Proteomes" id="UP001529491"/>
    </source>
</evidence>
<dbReference type="PRINTS" id="PR00182">
    <property type="entry name" value="ECOLNEIPORIN"/>
</dbReference>
<evidence type="ECO:0000256" key="5">
    <source>
        <dbReference type="ARBA" id="ARBA00022692"/>
    </source>
</evidence>
<sequence>MNKTILSAAIVSVVSLSSFSVFADGPQIYGRLDLSITHSDNGTTTQNSKSGTVIENNFSRIGVKGSDHLSDDIELLYKIEVQVNGATDSDDVFLPRNTYLGLKSKMGTVLFGRNDTVFKTSKGNAEAFAVTNAGYNRMIGIPVRRADGITYYSPKIAGLFNVHTTYLMGDNYEDTEEEQYAVNIFVGDKKLKKSAYFLSAAYNTIAGYDAYRAVAQVKFYDFKLAGLFQNTTSQSYSNKTGDSYFISAIYNVNGVNLKAEYGKDKAGFGKYFKNSALSSTDYSEATDVNIDSLVVGADYKLSKSTTVYAHFATYSGSYRVANSGPVIELEDDNITSVSLRYNF</sequence>
<evidence type="ECO:0000256" key="9">
    <source>
        <dbReference type="ARBA" id="ARBA00023136"/>
    </source>
</evidence>
<keyword evidence="5" id="KW-0812">Transmembrane</keyword>
<dbReference type="InterPro" id="IPR050298">
    <property type="entry name" value="Gram-neg_bact_OMP"/>
</dbReference>
<keyword evidence="10" id="KW-0998">Cell outer membrane</keyword>
<proteinExistence type="predicted"/>
<dbReference type="PANTHER" id="PTHR34501">
    <property type="entry name" value="PROTEIN YDDL-RELATED"/>
    <property type="match status" value="1"/>
</dbReference>
<dbReference type="Gene3D" id="2.40.160.10">
    <property type="entry name" value="Porin"/>
    <property type="match status" value="1"/>
</dbReference>
<accession>A0ABZ0K0K2</accession>
<dbReference type="InterPro" id="IPR023614">
    <property type="entry name" value="Porin_dom_sf"/>
</dbReference>
<feature type="domain" description="Porin" evidence="12">
    <location>
        <begin position="13"/>
        <end position="315"/>
    </location>
</feature>
<dbReference type="CDD" id="cd00342">
    <property type="entry name" value="gram_neg_porins"/>
    <property type="match status" value="1"/>
</dbReference>
<evidence type="ECO:0000256" key="7">
    <source>
        <dbReference type="ARBA" id="ARBA00023065"/>
    </source>
</evidence>
<keyword evidence="6 11" id="KW-0732">Signal</keyword>
<keyword evidence="4" id="KW-1134">Transmembrane beta strand</keyword>
<evidence type="ECO:0000256" key="1">
    <source>
        <dbReference type="ARBA" id="ARBA00004571"/>
    </source>
</evidence>
<dbReference type="PANTHER" id="PTHR34501:SF9">
    <property type="entry name" value="MAJOR OUTER MEMBRANE PROTEIN P.IA"/>
    <property type="match status" value="1"/>
</dbReference>
<evidence type="ECO:0000256" key="2">
    <source>
        <dbReference type="ARBA" id="ARBA00011233"/>
    </source>
</evidence>
<evidence type="ECO:0000256" key="8">
    <source>
        <dbReference type="ARBA" id="ARBA00023114"/>
    </source>
</evidence>
<comment type="subcellular location">
    <subcellularLocation>
        <location evidence="1">Cell outer membrane</location>
        <topology evidence="1">Multi-pass membrane protein</topology>
    </subcellularLocation>
</comment>
<organism evidence="13 14">
    <name type="scientific">Shewanella youngdeokensis</name>
    <dbReference type="NCBI Taxonomy" id="2999068"/>
    <lineage>
        <taxon>Bacteria</taxon>
        <taxon>Pseudomonadati</taxon>
        <taxon>Pseudomonadota</taxon>
        <taxon>Gammaproteobacteria</taxon>
        <taxon>Alteromonadales</taxon>
        <taxon>Shewanellaceae</taxon>
        <taxon>Shewanella</taxon>
    </lineage>
</organism>
<name>A0ABZ0K0K2_9GAMM</name>
<gene>
    <name evidence="13" type="ORF">RGE70_03825</name>
</gene>
<keyword evidence="8" id="KW-0626">Porin</keyword>
<dbReference type="InterPro" id="IPR002299">
    <property type="entry name" value="Porin_Neis"/>
</dbReference>